<dbReference type="SMART" id="SM00252">
    <property type="entry name" value="SH2"/>
    <property type="match status" value="2"/>
</dbReference>
<name>A0A183J766_9BILA</name>
<gene>
    <name evidence="3" type="ORF">SBAD_LOCUS11714</name>
</gene>
<keyword evidence="4" id="KW-1185">Reference proteome</keyword>
<dbReference type="InterPro" id="IPR000980">
    <property type="entry name" value="SH2"/>
</dbReference>
<reference evidence="5" key="1">
    <citation type="submission" date="2016-06" db="UniProtKB">
        <authorList>
            <consortium name="WormBaseParasite"/>
        </authorList>
    </citation>
    <scope>IDENTIFICATION</scope>
</reference>
<dbReference type="PROSITE" id="PS50001">
    <property type="entry name" value="SH2"/>
    <property type="match status" value="1"/>
</dbReference>
<reference evidence="3 4" key="2">
    <citation type="submission" date="2018-11" db="EMBL/GenBank/DDBJ databases">
        <authorList>
            <consortium name="Pathogen Informatics"/>
        </authorList>
    </citation>
    <scope>NUCLEOTIDE SEQUENCE [LARGE SCALE GENOMIC DNA]</scope>
</reference>
<evidence type="ECO:0000313" key="4">
    <source>
        <dbReference type="Proteomes" id="UP000270296"/>
    </source>
</evidence>
<dbReference type="OrthoDB" id="26278at2759"/>
<dbReference type="SUPFAM" id="SSF55550">
    <property type="entry name" value="SH2 domain"/>
    <property type="match status" value="2"/>
</dbReference>
<dbReference type="Pfam" id="PF23205">
    <property type="entry name" value="DUF7063"/>
    <property type="match status" value="1"/>
</dbReference>
<evidence type="ECO:0000313" key="3">
    <source>
        <dbReference type="EMBL" id="VDP42340.1"/>
    </source>
</evidence>
<dbReference type="Proteomes" id="UP000270296">
    <property type="component" value="Unassembled WGS sequence"/>
</dbReference>
<evidence type="ECO:0000313" key="5">
    <source>
        <dbReference type="WBParaSite" id="SBAD_0001210501-mRNA-1"/>
    </source>
</evidence>
<dbReference type="Pfam" id="PF23638">
    <property type="entry name" value="DUF7145"/>
    <property type="match status" value="1"/>
</dbReference>
<accession>A0A183J766</accession>
<protein>
    <submittedName>
        <fullName evidence="5">SH2 domain-containing protein</fullName>
    </submittedName>
</protein>
<dbReference type="InterPro" id="IPR055569">
    <property type="entry name" value="DUF7145"/>
</dbReference>
<evidence type="ECO:0000259" key="2">
    <source>
        <dbReference type="PROSITE" id="PS50001"/>
    </source>
</evidence>
<dbReference type="Gene3D" id="3.30.505.10">
    <property type="entry name" value="SH2 domain"/>
    <property type="match status" value="2"/>
</dbReference>
<sequence>MSYVVETDEKVTLETAAEEPLYHSEMTVEPVHGVQRLSYYYEDESLEKAGGRLKRNGDYLLRSVTSARGRKAVVLCVRWEDEVKEFRFKREPRTRRYMLPRLTRYEPLETLPTIDQYVKFLVNCRVLLYGAVLRHAVRNPARLSRPTGTSTATSITEVFQRDTKRDMWKMSTAPCALLNLKAPRPLHMLPYYHGLLYANQVDALLTNSGDFLLYVDSVTLKPTLGIMANQGDMQQCFYHVPIEQNNKGYFEIKSLDEEQRFTNVEELVEYYKIYQVPVQVIMNMQ</sequence>
<dbReference type="AlphaFoldDB" id="A0A183J766"/>
<dbReference type="InterPro" id="IPR055491">
    <property type="entry name" value="DUF7063"/>
</dbReference>
<evidence type="ECO:0000256" key="1">
    <source>
        <dbReference type="PROSITE-ProRule" id="PRU00191"/>
    </source>
</evidence>
<feature type="domain" description="SH2" evidence="2">
    <location>
        <begin position="191"/>
        <end position="272"/>
    </location>
</feature>
<keyword evidence="1" id="KW-0727">SH2 domain</keyword>
<proteinExistence type="predicted"/>
<organism evidence="5">
    <name type="scientific">Soboliphyme baturini</name>
    <dbReference type="NCBI Taxonomy" id="241478"/>
    <lineage>
        <taxon>Eukaryota</taxon>
        <taxon>Metazoa</taxon>
        <taxon>Ecdysozoa</taxon>
        <taxon>Nematoda</taxon>
        <taxon>Enoplea</taxon>
        <taxon>Dorylaimia</taxon>
        <taxon>Dioctophymatida</taxon>
        <taxon>Dioctophymatoidea</taxon>
        <taxon>Soboliphymatidae</taxon>
        <taxon>Soboliphyme</taxon>
    </lineage>
</organism>
<dbReference type="InterPro" id="IPR036860">
    <property type="entry name" value="SH2_dom_sf"/>
</dbReference>
<dbReference type="WBParaSite" id="SBAD_0001210501-mRNA-1">
    <property type="protein sequence ID" value="SBAD_0001210501-mRNA-1"/>
    <property type="gene ID" value="SBAD_0001210501"/>
</dbReference>
<dbReference type="EMBL" id="UZAM01016228">
    <property type="protein sequence ID" value="VDP42340.1"/>
    <property type="molecule type" value="Genomic_DNA"/>
</dbReference>